<dbReference type="AlphaFoldDB" id="A0A368P8B1"/>
<protein>
    <submittedName>
        <fullName evidence="2">Uncharacterized protein</fullName>
    </submittedName>
</protein>
<evidence type="ECO:0000313" key="3">
    <source>
        <dbReference type="Proteomes" id="UP000252249"/>
    </source>
</evidence>
<dbReference type="Proteomes" id="UP000252249">
    <property type="component" value="Unassembled WGS sequence"/>
</dbReference>
<reference evidence="2 3" key="1">
    <citation type="submission" date="2018-07" db="EMBL/GenBank/DDBJ databases">
        <title>Oceanihabitans testaceum sp. nov., isolated from marine sediment.</title>
        <authorList>
            <person name="Li C.-M."/>
        </authorList>
    </citation>
    <scope>NUCLEOTIDE SEQUENCE [LARGE SCALE GENOMIC DNA]</scope>
    <source>
        <strain evidence="2 3">S9-10</strain>
    </source>
</reference>
<feature type="transmembrane region" description="Helical" evidence="1">
    <location>
        <begin position="30"/>
        <end position="49"/>
    </location>
</feature>
<dbReference type="RefSeq" id="WP_072347846.1">
    <property type="nucleotide sequence ID" value="NZ_QNRP01000001.1"/>
</dbReference>
<keyword evidence="1" id="KW-0472">Membrane</keyword>
<organism evidence="2 3">
    <name type="scientific">Oceanihabitans sediminis</name>
    <dbReference type="NCBI Taxonomy" id="1812012"/>
    <lineage>
        <taxon>Bacteria</taxon>
        <taxon>Pseudomonadati</taxon>
        <taxon>Bacteroidota</taxon>
        <taxon>Flavobacteriia</taxon>
        <taxon>Flavobacteriales</taxon>
        <taxon>Flavobacteriaceae</taxon>
        <taxon>Oceanihabitans</taxon>
    </lineage>
</organism>
<feature type="transmembrane region" description="Helical" evidence="1">
    <location>
        <begin position="318"/>
        <end position="338"/>
    </location>
</feature>
<evidence type="ECO:0000313" key="2">
    <source>
        <dbReference type="EMBL" id="RCU58334.1"/>
    </source>
</evidence>
<dbReference type="EMBL" id="QPIG01000001">
    <property type="protein sequence ID" value="RCU58334.1"/>
    <property type="molecule type" value="Genomic_DNA"/>
</dbReference>
<keyword evidence="1" id="KW-1133">Transmembrane helix</keyword>
<evidence type="ECO:0000256" key="1">
    <source>
        <dbReference type="SAM" id="Phobius"/>
    </source>
</evidence>
<name>A0A368P8B1_9FLAO</name>
<gene>
    <name evidence="2" type="ORF">DU428_02870</name>
</gene>
<keyword evidence="3" id="KW-1185">Reference proteome</keyword>
<dbReference type="OrthoDB" id="1452530at2"/>
<sequence>MSDKLPQNRNNEEVDLLVLFDYFGKSINRVINFFYKIIKGIFSFFIYALKPFIRNFKLIASVVLVSAILGFIIQKTQRDVYTSQMLVKPYFDSKYQLVTNIKYYNALINEKDYAQLQEIFNISEEDTKQIISFDIHSGPENENDKIVQYDEFLKSIDSSRAKNISFKEFVENRSIYSGDVFQIEVFSHKKDIFRSLEEGLNTTFTNTYSVKKMQKRDSLISIERQNILSSIKQVDSLQKVYIDVMNDEANSNKGSYTTKDGMSFIQERTKTKEYELLKESMQLRQALSELDAQKVEEDVYFDTLSSFQDTGEKYTSIWRVYTLIFPLAAFVTLCFVFTGKNIIRFIVNYEA</sequence>
<accession>A0A368P8B1</accession>
<proteinExistence type="predicted"/>
<comment type="caution">
    <text evidence="2">The sequence shown here is derived from an EMBL/GenBank/DDBJ whole genome shotgun (WGS) entry which is preliminary data.</text>
</comment>
<keyword evidence="1" id="KW-0812">Transmembrane</keyword>
<feature type="transmembrane region" description="Helical" evidence="1">
    <location>
        <begin position="56"/>
        <end position="73"/>
    </location>
</feature>